<dbReference type="EMBL" id="CAXKWB010020099">
    <property type="protein sequence ID" value="CAL4122413.1"/>
    <property type="molecule type" value="Genomic_DNA"/>
</dbReference>
<dbReference type="PANTHER" id="PTHR34009">
    <property type="entry name" value="PROTEIN STAR"/>
    <property type="match status" value="1"/>
</dbReference>
<accession>A0AAV2RBA1</accession>
<organism evidence="1 2">
    <name type="scientific">Meganyctiphanes norvegica</name>
    <name type="common">Northern krill</name>
    <name type="synonym">Thysanopoda norvegica</name>
    <dbReference type="NCBI Taxonomy" id="48144"/>
    <lineage>
        <taxon>Eukaryota</taxon>
        <taxon>Metazoa</taxon>
        <taxon>Ecdysozoa</taxon>
        <taxon>Arthropoda</taxon>
        <taxon>Crustacea</taxon>
        <taxon>Multicrustacea</taxon>
        <taxon>Malacostraca</taxon>
        <taxon>Eumalacostraca</taxon>
        <taxon>Eucarida</taxon>
        <taxon>Euphausiacea</taxon>
        <taxon>Euphausiidae</taxon>
        <taxon>Meganyctiphanes</taxon>
    </lineage>
</organism>
<evidence type="ECO:0000313" key="2">
    <source>
        <dbReference type="Proteomes" id="UP001497623"/>
    </source>
</evidence>
<dbReference type="GO" id="GO:0005886">
    <property type="term" value="C:plasma membrane"/>
    <property type="evidence" value="ECO:0007669"/>
    <property type="project" value="TreeGrafter"/>
</dbReference>
<name>A0AAV2RBA1_MEGNR</name>
<dbReference type="GO" id="GO:0016197">
    <property type="term" value="P:endosomal transport"/>
    <property type="evidence" value="ECO:0007669"/>
    <property type="project" value="TreeGrafter"/>
</dbReference>
<evidence type="ECO:0008006" key="3">
    <source>
        <dbReference type="Google" id="ProtNLM"/>
    </source>
</evidence>
<dbReference type="AlphaFoldDB" id="A0AAV2RBA1"/>
<dbReference type="GO" id="GO:0031902">
    <property type="term" value="C:late endosome membrane"/>
    <property type="evidence" value="ECO:0007669"/>
    <property type="project" value="TreeGrafter"/>
</dbReference>
<comment type="caution">
    <text evidence="1">The sequence shown here is derived from an EMBL/GenBank/DDBJ whole genome shotgun (WGS) entry which is preliminary data.</text>
</comment>
<dbReference type="InterPro" id="IPR053202">
    <property type="entry name" value="EGF_Rcpt_Signaling_Reg"/>
</dbReference>
<dbReference type="GO" id="GO:0006888">
    <property type="term" value="P:endoplasmic reticulum to Golgi vesicle-mediated transport"/>
    <property type="evidence" value="ECO:0007669"/>
    <property type="project" value="TreeGrafter"/>
</dbReference>
<feature type="non-terminal residue" evidence="1">
    <location>
        <position position="262"/>
    </location>
</feature>
<dbReference type="Proteomes" id="UP001497623">
    <property type="component" value="Unassembled WGS sequence"/>
</dbReference>
<evidence type="ECO:0000313" key="1">
    <source>
        <dbReference type="EMBL" id="CAL4122413.1"/>
    </source>
</evidence>
<feature type="non-terminal residue" evidence="1">
    <location>
        <position position="1"/>
    </location>
</feature>
<protein>
    <recommendedName>
        <fullName evidence="3">Protein Star</fullName>
    </recommendedName>
</protein>
<proteinExistence type="predicted"/>
<dbReference type="GO" id="GO:0005789">
    <property type="term" value="C:endoplasmic reticulum membrane"/>
    <property type="evidence" value="ECO:0007669"/>
    <property type="project" value="TreeGrafter"/>
</dbReference>
<keyword evidence="2" id="KW-1185">Reference proteome</keyword>
<sequence length="262" mass="30374">RMTILHFLTRTQRRQLKMFSVLAVASWLLIVMAGGRIHMKNEENHLHVGLGTTHGATQEVHIGLGTQSNEWRERLRGPLYYDDERVIQILRSEHLQPPSTLPYHLGDYQQRLNYKDMDSWKWLHERILKLFSKRPPGFFIEAGALDGEYLSNTLHLEKVYGWKGLLVEANPSSYKELLKKHRKAWSSNTCLAVTPYPKEMVLEMMDTHELTQTYQAKWAVRGGSFLQDAGGRNQHYQAGHFDRTFATVQCFPVVSYLHALNV</sequence>
<reference evidence="1 2" key="1">
    <citation type="submission" date="2024-05" db="EMBL/GenBank/DDBJ databases">
        <authorList>
            <person name="Wallberg A."/>
        </authorList>
    </citation>
    <scope>NUCLEOTIDE SEQUENCE [LARGE SCALE GENOMIC DNA]</scope>
</reference>
<dbReference type="GO" id="GO:0005794">
    <property type="term" value="C:Golgi apparatus"/>
    <property type="evidence" value="ECO:0007669"/>
    <property type="project" value="TreeGrafter"/>
</dbReference>
<dbReference type="PANTHER" id="PTHR34009:SF2">
    <property type="entry name" value="PROTEIN STAR"/>
    <property type="match status" value="1"/>
</dbReference>
<gene>
    <name evidence="1" type="ORF">MNOR_LOCUS23135</name>
</gene>